<reference evidence="1 2" key="1">
    <citation type="journal article" date="2020" name="Biotechnol. Biofuels">
        <title>New insights from the biogas microbiome by comprehensive genome-resolved metagenomics of nearly 1600 species originating from multiple anaerobic digesters.</title>
        <authorList>
            <person name="Campanaro S."/>
            <person name="Treu L."/>
            <person name="Rodriguez-R L.M."/>
            <person name="Kovalovszki A."/>
            <person name="Ziels R.M."/>
            <person name="Maus I."/>
            <person name="Zhu X."/>
            <person name="Kougias P.G."/>
            <person name="Basile A."/>
            <person name="Luo G."/>
            <person name="Schluter A."/>
            <person name="Konstantinidis K.T."/>
            <person name="Angelidaki I."/>
        </authorList>
    </citation>
    <scope>NUCLEOTIDE SEQUENCE [LARGE SCALE GENOMIC DNA]</scope>
    <source>
        <strain evidence="1">AS27yjCOA_157</strain>
    </source>
</reference>
<name>A0A7K4AFG7_METSH</name>
<dbReference type="RefSeq" id="WP_273278532.1">
    <property type="nucleotide sequence ID" value="NZ_CAJYDL010000001.1"/>
</dbReference>
<comment type="caution">
    <text evidence="1">The sequence shown here is derived from an EMBL/GenBank/DDBJ whole genome shotgun (WGS) entry which is preliminary data.</text>
</comment>
<evidence type="ECO:0000313" key="2">
    <source>
        <dbReference type="Proteomes" id="UP000544742"/>
    </source>
</evidence>
<dbReference type="AlphaFoldDB" id="A0A7K4AFG7"/>
<gene>
    <name evidence="1" type="ORF">GX426_01275</name>
</gene>
<proteinExistence type="predicted"/>
<dbReference type="Proteomes" id="UP000544742">
    <property type="component" value="Unassembled WGS sequence"/>
</dbReference>
<evidence type="ECO:0000313" key="1">
    <source>
        <dbReference type="EMBL" id="NLJ21730.1"/>
    </source>
</evidence>
<dbReference type="EMBL" id="JAAYUN010000021">
    <property type="protein sequence ID" value="NLJ21730.1"/>
    <property type="molecule type" value="Genomic_DNA"/>
</dbReference>
<protein>
    <submittedName>
        <fullName evidence="1">Uncharacterized protein</fullName>
    </submittedName>
</protein>
<organism evidence="1 2">
    <name type="scientific">Methanothrix soehngenii</name>
    <name type="common">Methanosaeta concilii</name>
    <dbReference type="NCBI Taxonomy" id="2223"/>
    <lineage>
        <taxon>Archaea</taxon>
        <taxon>Methanobacteriati</taxon>
        <taxon>Methanobacteriota</taxon>
        <taxon>Stenosarchaea group</taxon>
        <taxon>Methanomicrobia</taxon>
        <taxon>Methanotrichales</taxon>
        <taxon>Methanotrichaceae</taxon>
        <taxon>Methanothrix</taxon>
    </lineage>
</organism>
<sequence>MPVIFTDDLKKKRSINESFWLIGCLDVKLWWIKESNDKGKSPNEENGVLGLKLWELNTYFVRSARIIDIS</sequence>
<accession>A0A7K4AFG7</accession>